<proteinExistence type="predicted"/>
<keyword evidence="2" id="KW-1185">Reference proteome</keyword>
<evidence type="ECO:0000313" key="2">
    <source>
        <dbReference type="Proteomes" id="UP000827872"/>
    </source>
</evidence>
<name>A0ACB8F015_9SAUR</name>
<organism evidence="1 2">
    <name type="scientific">Sphaerodactylus townsendi</name>
    <dbReference type="NCBI Taxonomy" id="933632"/>
    <lineage>
        <taxon>Eukaryota</taxon>
        <taxon>Metazoa</taxon>
        <taxon>Chordata</taxon>
        <taxon>Craniata</taxon>
        <taxon>Vertebrata</taxon>
        <taxon>Euteleostomi</taxon>
        <taxon>Lepidosauria</taxon>
        <taxon>Squamata</taxon>
        <taxon>Bifurcata</taxon>
        <taxon>Gekkota</taxon>
        <taxon>Sphaerodactylidae</taxon>
        <taxon>Sphaerodactylus</taxon>
    </lineage>
</organism>
<reference evidence="1" key="1">
    <citation type="submission" date="2021-08" db="EMBL/GenBank/DDBJ databases">
        <title>The first chromosome-level gecko genome reveals the dynamic sex chromosomes of Neotropical dwarf geckos (Sphaerodactylidae: Sphaerodactylus).</title>
        <authorList>
            <person name="Pinto B.J."/>
            <person name="Keating S.E."/>
            <person name="Gamble T."/>
        </authorList>
    </citation>
    <scope>NUCLEOTIDE SEQUENCE</scope>
    <source>
        <strain evidence="1">TG3544</strain>
    </source>
</reference>
<protein>
    <submittedName>
        <fullName evidence="1">Uncharacterized protein</fullName>
    </submittedName>
</protein>
<comment type="caution">
    <text evidence="1">The sequence shown here is derived from an EMBL/GenBank/DDBJ whole genome shotgun (WGS) entry which is preliminary data.</text>
</comment>
<dbReference type="Proteomes" id="UP000827872">
    <property type="component" value="Linkage Group LG12"/>
</dbReference>
<sequence length="273" mass="31582">MPPPHLVLFSGFRRCRRCFTLAPRRHAAGASSQASGYRRPGQSSATPAPAAAAQLFSRPPMTCPEVQLADYYYEERICILRCVLHLLTYFQDERHPYMAQYSQCVEKLDKELVPNYRKQFEELYKAEAPTWETHGSLMTERQVSHWFVQCLREQSMLLEVIFLYYAYFEMASEELLTFAKLFKDQGFGSRQTNRHLIDKSMDPLVDRIGYFSALILVEGMEIDSLHERVLDDRTEEHKFASSGQVRQECSYVNFLPEGRAAGQLATYFLSNKA</sequence>
<dbReference type="EMBL" id="CM037625">
    <property type="protein sequence ID" value="KAH7998536.1"/>
    <property type="molecule type" value="Genomic_DNA"/>
</dbReference>
<accession>A0ACB8F015</accession>
<gene>
    <name evidence="1" type="ORF">K3G42_017704</name>
</gene>
<evidence type="ECO:0000313" key="1">
    <source>
        <dbReference type="EMBL" id="KAH7998536.1"/>
    </source>
</evidence>